<feature type="compositionally biased region" description="Gly residues" evidence="1">
    <location>
        <begin position="250"/>
        <end position="264"/>
    </location>
</feature>
<feature type="non-terminal residue" evidence="2">
    <location>
        <position position="286"/>
    </location>
</feature>
<feature type="compositionally biased region" description="Basic and acidic residues" evidence="1">
    <location>
        <begin position="36"/>
        <end position="47"/>
    </location>
</feature>
<feature type="region of interest" description="Disordered" evidence="1">
    <location>
        <begin position="231"/>
        <end position="286"/>
    </location>
</feature>
<evidence type="ECO:0000313" key="2">
    <source>
        <dbReference type="EMBL" id="CAA9471874.1"/>
    </source>
</evidence>
<dbReference type="EMBL" id="CADCVR010000001">
    <property type="protein sequence ID" value="CAA9471874.1"/>
    <property type="molecule type" value="Genomic_DNA"/>
</dbReference>
<feature type="compositionally biased region" description="Basic and acidic residues" evidence="1">
    <location>
        <begin position="130"/>
        <end position="139"/>
    </location>
</feature>
<feature type="compositionally biased region" description="Basic residues" evidence="1">
    <location>
        <begin position="140"/>
        <end position="158"/>
    </location>
</feature>
<feature type="compositionally biased region" description="Basic residues" evidence="1">
    <location>
        <begin position="105"/>
        <end position="129"/>
    </location>
</feature>
<protein>
    <submittedName>
        <fullName evidence="2">Uncharacterized protein</fullName>
    </submittedName>
</protein>
<accession>A0A6J4RLA9</accession>
<reference evidence="2" key="1">
    <citation type="submission" date="2020-02" db="EMBL/GenBank/DDBJ databases">
        <authorList>
            <person name="Meier V. D."/>
        </authorList>
    </citation>
    <scope>NUCLEOTIDE SEQUENCE</scope>
    <source>
        <strain evidence="2">AVDCRST_MAG53</strain>
    </source>
</reference>
<organism evidence="2">
    <name type="scientific">uncultured Solirubrobacteraceae bacterium</name>
    <dbReference type="NCBI Taxonomy" id="1162706"/>
    <lineage>
        <taxon>Bacteria</taxon>
        <taxon>Bacillati</taxon>
        <taxon>Actinomycetota</taxon>
        <taxon>Thermoleophilia</taxon>
        <taxon>Solirubrobacterales</taxon>
        <taxon>Solirubrobacteraceae</taxon>
        <taxon>environmental samples</taxon>
    </lineage>
</organism>
<gene>
    <name evidence="2" type="ORF">AVDCRST_MAG53-1372</name>
</gene>
<sequence length="286" mass="32524">DRTRPHRPDRRRRAGARRRRLVLAARARSQGRQGPRRADHDRAEPPERGAGARQPGGGRQDGLPRRLRRRLGARQGRARRRRRALARRPARECRRPLARGLPLHRAGHGRRCPGRRAPGRTGRRRRRRREGQARPDRRDRSRRAGRPRSRRRGPRHPGRRFDAAAGCRRRRRGLPDHAVRLRLHGQLLPPPGLPGPPRPLHAGPRRGRDRPRPPADRRRLLAQRKPEGLPEHACLRPRHGLPAAPRRGAHGGLLAGGAVHGDTGGSHRRPRPFDTSRGRHGGRHPV</sequence>
<feature type="region of interest" description="Disordered" evidence="1">
    <location>
        <begin position="1"/>
        <end position="173"/>
    </location>
</feature>
<feature type="compositionally biased region" description="Pro residues" evidence="1">
    <location>
        <begin position="188"/>
        <end position="199"/>
    </location>
</feature>
<proteinExistence type="predicted"/>
<name>A0A6J4RLA9_9ACTN</name>
<feature type="region of interest" description="Disordered" evidence="1">
    <location>
        <begin position="185"/>
        <end position="215"/>
    </location>
</feature>
<feature type="compositionally biased region" description="Basic residues" evidence="1">
    <location>
        <begin position="1"/>
        <end position="21"/>
    </location>
</feature>
<feature type="compositionally biased region" description="Basic residues" evidence="1">
    <location>
        <begin position="65"/>
        <end position="88"/>
    </location>
</feature>
<feature type="non-terminal residue" evidence="2">
    <location>
        <position position="1"/>
    </location>
</feature>
<evidence type="ECO:0000256" key="1">
    <source>
        <dbReference type="SAM" id="MobiDB-lite"/>
    </source>
</evidence>
<dbReference type="AlphaFoldDB" id="A0A6J4RLA9"/>